<dbReference type="InterPro" id="IPR001611">
    <property type="entry name" value="Leu-rich_rpt"/>
</dbReference>
<evidence type="ECO:0000313" key="3">
    <source>
        <dbReference type="Proteomes" id="UP000199318"/>
    </source>
</evidence>
<dbReference type="PROSITE" id="PS51257">
    <property type="entry name" value="PROKAR_LIPOPROTEIN"/>
    <property type="match status" value="1"/>
</dbReference>
<dbReference type="InterPro" id="IPR002816">
    <property type="entry name" value="TraB/PrgY/GumN_fam"/>
</dbReference>
<dbReference type="STRING" id="1464123.SAMN05444126_11455"/>
<dbReference type="RefSeq" id="WP_093073089.1">
    <property type="nucleotide sequence ID" value="NZ_FOGV01000014.1"/>
</dbReference>
<keyword evidence="3" id="KW-1185">Reference proteome</keyword>
<gene>
    <name evidence="2" type="ORF">SAMN05444126_11455</name>
</gene>
<evidence type="ECO:0008006" key="4">
    <source>
        <dbReference type="Google" id="ProtNLM"/>
    </source>
</evidence>
<proteinExistence type="predicted"/>
<protein>
    <recommendedName>
        <fullName evidence="4">TraB family protein</fullName>
    </recommendedName>
</protein>
<dbReference type="InterPro" id="IPR032675">
    <property type="entry name" value="LRR_dom_sf"/>
</dbReference>
<dbReference type="InterPro" id="IPR047111">
    <property type="entry name" value="YbaP-like"/>
</dbReference>
<sequence length="416" mass="46606">MKIIHKTYIIAAGASLLLASACQSEEDTVMFPDDNLEQTVAEKLETGDDAIKTSEAEDVESLDLADAEIEKIEGLEVFSSLAELNLAENRIESFEPLLELDQLTSLHAGDIFFTGESAEDDPVTSELETLEDNGVDVRTRPRLSFPEHEGPSEGIFYEVSHKGQTMYLFGSIHVGDERIYPLQDNIEEAFSEADSLAVEINIDDFDESEASEQMAAAGMNPDSESLEELVSEETYLEIQEHLTDFGIPEMSINQFEPWFISLLLNDIARTETPFTGEEGIDQYFIDQAKDNDIPIESLETLEDQIAFMSSSPLDEQISSLKATLESLPIYEEELEQMLRLWRSGDNEIFKQMRSFDDEHGQEAMDSRDENMSAVLAEKLESENDDTHFVVVGALHLVSENGIPALLEDKGYDVTER</sequence>
<feature type="signal peptide" evidence="1">
    <location>
        <begin position="1"/>
        <end position="24"/>
    </location>
</feature>
<dbReference type="PANTHER" id="PTHR40590:SF1">
    <property type="entry name" value="CYTOPLASMIC PROTEIN"/>
    <property type="match status" value="1"/>
</dbReference>
<dbReference type="CDD" id="cd14789">
    <property type="entry name" value="Tiki"/>
    <property type="match status" value="1"/>
</dbReference>
<dbReference type="EMBL" id="FOGV01000014">
    <property type="protein sequence ID" value="SES08967.1"/>
    <property type="molecule type" value="Genomic_DNA"/>
</dbReference>
<name>A0A1H9UII4_9BACI</name>
<dbReference type="PROSITE" id="PS51450">
    <property type="entry name" value="LRR"/>
    <property type="match status" value="1"/>
</dbReference>
<accession>A0A1H9UII4</accession>
<dbReference type="AlphaFoldDB" id="A0A1H9UII4"/>
<keyword evidence="1" id="KW-0732">Signal</keyword>
<reference evidence="3" key="1">
    <citation type="submission" date="2016-10" db="EMBL/GenBank/DDBJ databases">
        <authorList>
            <person name="de Groot N.N."/>
        </authorList>
    </citation>
    <scope>NUCLEOTIDE SEQUENCE [LARGE SCALE GENOMIC DNA]</scope>
    <source>
        <strain evidence="3">10nlg</strain>
    </source>
</reference>
<organism evidence="2 3">
    <name type="scientific">Salisediminibacterium halotolerans</name>
    <dbReference type="NCBI Taxonomy" id="517425"/>
    <lineage>
        <taxon>Bacteria</taxon>
        <taxon>Bacillati</taxon>
        <taxon>Bacillota</taxon>
        <taxon>Bacilli</taxon>
        <taxon>Bacillales</taxon>
        <taxon>Bacillaceae</taxon>
        <taxon>Salisediminibacterium</taxon>
    </lineage>
</organism>
<dbReference type="Proteomes" id="UP000199318">
    <property type="component" value="Unassembled WGS sequence"/>
</dbReference>
<evidence type="ECO:0000313" key="2">
    <source>
        <dbReference type="EMBL" id="SES08967.1"/>
    </source>
</evidence>
<dbReference type="Gene3D" id="3.80.10.10">
    <property type="entry name" value="Ribonuclease Inhibitor"/>
    <property type="match status" value="1"/>
</dbReference>
<dbReference type="Pfam" id="PF01963">
    <property type="entry name" value="TraB_PrgY_gumN"/>
    <property type="match status" value="1"/>
</dbReference>
<feature type="chain" id="PRO_5039375596" description="TraB family protein" evidence="1">
    <location>
        <begin position="25"/>
        <end position="416"/>
    </location>
</feature>
<dbReference type="PANTHER" id="PTHR40590">
    <property type="entry name" value="CYTOPLASMIC PROTEIN-RELATED"/>
    <property type="match status" value="1"/>
</dbReference>
<dbReference type="OrthoDB" id="357294at2"/>
<comment type="caution">
    <text evidence="2">The sequence shown here is derived from an EMBL/GenBank/DDBJ whole genome shotgun (WGS) entry which is preliminary data.</text>
</comment>
<dbReference type="SUPFAM" id="SSF52058">
    <property type="entry name" value="L domain-like"/>
    <property type="match status" value="1"/>
</dbReference>
<evidence type="ECO:0000256" key="1">
    <source>
        <dbReference type="SAM" id="SignalP"/>
    </source>
</evidence>